<dbReference type="InterPro" id="IPR011556">
    <property type="entry name" value="Glut_cys_lig_pln_type"/>
</dbReference>
<keyword evidence="12" id="KW-1185">Reference proteome</keyword>
<comment type="similarity">
    <text evidence="10">Belongs to the glutamate--cysteine ligase type 2 family. EgtA subfamily.</text>
</comment>
<dbReference type="GO" id="GO:0004357">
    <property type="term" value="F:glutamate-cysteine ligase activity"/>
    <property type="evidence" value="ECO:0007669"/>
    <property type="project" value="UniProtKB-UniRule"/>
</dbReference>
<name>A0A1N7PJT6_9PROT</name>
<dbReference type="EMBL" id="FTOA01000007">
    <property type="protein sequence ID" value="SIT10851.1"/>
    <property type="molecule type" value="Genomic_DNA"/>
</dbReference>
<dbReference type="PIRSF" id="PIRSF017901">
    <property type="entry name" value="GCL"/>
    <property type="match status" value="1"/>
</dbReference>
<protein>
    <recommendedName>
        <fullName evidence="10">Glutamate--cysteine ligase</fullName>
        <ecNumber evidence="10">6.3.2.2</ecNumber>
    </recommendedName>
</protein>
<dbReference type="RefSeq" id="WP_076401633.1">
    <property type="nucleotide sequence ID" value="NZ_FTOA01000007.1"/>
</dbReference>
<comment type="subunit">
    <text evidence="3">Homodimer or monomer when oxidized or reduced, respectively.</text>
</comment>
<evidence type="ECO:0000256" key="9">
    <source>
        <dbReference type="ARBA" id="ARBA00023157"/>
    </source>
</evidence>
<keyword evidence="4 10" id="KW-0436">Ligase</keyword>
<dbReference type="InterPro" id="IPR014746">
    <property type="entry name" value="Gln_synth/guanido_kin_cat_dom"/>
</dbReference>
<dbReference type="PANTHER" id="PTHR34378:SF1">
    <property type="entry name" value="GLUTAMATE--CYSTEINE LIGASE, CHLOROPLASTIC"/>
    <property type="match status" value="1"/>
</dbReference>
<evidence type="ECO:0000256" key="2">
    <source>
        <dbReference type="ARBA" id="ARBA00010253"/>
    </source>
</evidence>
<dbReference type="InterPro" id="IPR035434">
    <property type="entry name" value="GCL_bact_plant"/>
</dbReference>
<evidence type="ECO:0000313" key="12">
    <source>
        <dbReference type="Proteomes" id="UP000185678"/>
    </source>
</evidence>
<evidence type="ECO:0000256" key="5">
    <source>
        <dbReference type="ARBA" id="ARBA00022684"/>
    </source>
</evidence>
<dbReference type="NCBIfam" id="TIGR01436">
    <property type="entry name" value="glu_cys_lig_pln"/>
    <property type="match status" value="1"/>
</dbReference>
<evidence type="ECO:0000256" key="1">
    <source>
        <dbReference type="ARBA" id="ARBA00005006"/>
    </source>
</evidence>
<comment type="similarity">
    <text evidence="2">Belongs to the carboxylate-amine ligase family. Glutamate--cysteine ligase type 2 subfamily.</text>
</comment>
<dbReference type="PANTHER" id="PTHR34378">
    <property type="entry name" value="GLUTAMATE--CYSTEINE LIGASE, CHLOROPLASTIC"/>
    <property type="match status" value="1"/>
</dbReference>
<organism evidence="11 12">
    <name type="scientific">Insolitispirillum peregrinum</name>
    <dbReference type="NCBI Taxonomy" id="80876"/>
    <lineage>
        <taxon>Bacteria</taxon>
        <taxon>Pseudomonadati</taxon>
        <taxon>Pseudomonadota</taxon>
        <taxon>Alphaproteobacteria</taxon>
        <taxon>Rhodospirillales</taxon>
        <taxon>Novispirillaceae</taxon>
        <taxon>Insolitispirillum</taxon>
    </lineage>
</organism>
<keyword evidence="5" id="KW-0317">Glutathione biosynthesis</keyword>
<evidence type="ECO:0000256" key="10">
    <source>
        <dbReference type="PIRNR" id="PIRNR017901"/>
    </source>
</evidence>
<sequence length="455" mass="50357">MSAFSKPNATPIEGRASLLAYLESGCRPAADWLIGTEHETFAFDRATLAPIPYEGDHGVAAILSRMERFGWQPVHEGANVIAMSRDDGASISLEPGGQLELSGAPVSTLHETHAELDAYQQQVRTVTDELGIGLLGLGFHPTASRDAMPWMPKGRYRVMRDYMPRVGSMGLDMMLRTCTVQVNLDFDSEADMVAKMRVSGALQPLATALFANSPFYQGQPGGFVSQRMHVWEDVDNNRSGMPDFVFEDGFGFERWVDYLLDMPMYFVYRDGAYIDAAGQSFRDFMQGTLPAYPDQFPTLGDWADHMSTAFPDVRLKKYLEMRGADSGPWQRLPSLPALWVGLLYDRQALDAAGQVIADWTAADRAQLRHDAPRLGLKAMVRGRSLQDIGREVLAIAQAGLTRRNLRNAAGQDESLYLDPLHESIASGLTPADRLLQALQGPWNGDITRVFTDLGY</sequence>
<dbReference type="GO" id="GO:0005524">
    <property type="term" value="F:ATP binding"/>
    <property type="evidence" value="ECO:0007669"/>
    <property type="project" value="UniProtKB-UniRule"/>
</dbReference>
<dbReference type="Proteomes" id="UP000185678">
    <property type="component" value="Unassembled WGS sequence"/>
</dbReference>
<dbReference type="EC" id="6.3.2.2" evidence="10"/>
<proteinExistence type="inferred from homology"/>
<dbReference type="SUPFAM" id="SSF55931">
    <property type="entry name" value="Glutamine synthetase/guanido kinase"/>
    <property type="match status" value="1"/>
</dbReference>
<comment type="catalytic activity">
    <reaction evidence="10">
        <text>L-cysteine + L-glutamate + ATP = gamma-L-glutamyl-L-cysteine + ADP + phosphate + H(+)</text>
        <dbReference type="Rhea" id="RHEA:13285"/>
        <dbReference type="ChEBI" id="CHEBI:15378"/>
        <dbReference type="ChEBI" id="CHEBI:29985"/>
        <dbReference type="ChEBI" id="CHEBI:30616"/>
        <dbReference type="ChEBI" id="CHEBI:35235"/>
        <dbReference type="ChEBI" id="CHEBI:43474"/>
        <dbReference type="ChEBI" id="CHEBI:58173"/>
        <dbReference type="ChEBI" id="CHEBI:456216"/>
        <dbReference type="EC" id="6.3.2.2"/>
    </reaction>
</comment>
<accession>A0A1N7PJT6</accession>
<comment type="pathway">
    <text evidence="1">Sulfur metabolism; glutathione biosynthesis; glutathione from L-cysteine and L-glutamate: step 1/2.</text>
</comment>
<keyword evidence="6 10" id="KW-0547">Nucleotide-binding</keyword>
<evidence type="ECO:0000256" key="3">
    <source>
        <dbReference type="ARBA" id="ARBA00011153"/>
    </source>
</evidence>
<comment type="function">
    <text evidence="10">Catalyzes the synthesis of gamma-glutamylcysteine (gamma-GC).</text>
</comment>
<keyword evidence="7 10" id="KW-0067">ATP-binding</keyword>
<dbReference type="STRING" id="80876.SAMN05421779_10719"/>
<dbReference type="Gene3D" id="3.30.590.20">
    <property type="match status" value="1"/>
</dbReference>
<dbReference type="GO" id="GO:0006750">
    <property type="term" value="P:glutathione biosynthetic process"/>
    <property type="evidence" value="ECO:0007669"/>
    <property type="project" value="UniProtKB-UniRule"/>
</dbReference>
<evidence type="ECO:0000313" key="11">
    <source>
        <dbReference type="EMBL" id="SIT10851.1"/>
    </source>
</evidence>
<gene>
    <name evidence="11" type="ORF">SAMN05421779_10719</name>
</gene>
<keyword evidence="8" id="KW-0809">Transit peptide</keyword>
<dbReference type="OrthoDB" id="9780152at2"/>
<keyword evidence="9" id="KW-1015">Disulfide bond</keyword>
<dbReference type="Pfam" id="PF04107">
    <property type="entry name" value="GCS2"/>
    <property type="match status" value="1"/>
</dbReference>
<dbReference type="AlphaFoldDB" id="A0A1N7PJT6"/>
<evidence type="ECO:0000256" key="4">
    <source>
        <dbReference type="ARBA" id="ARBA00022598"/>
    </source>
</evidence>
<evidence type="ECO:0000256" key="8">
    <source>
        <dbReference type="ARBA" id="ARBA00022946"/>
    </source>
</evidence>
<evidence type="ECO:0000256" key="6">
    <source>
        <dbReference type="ARBA" id="ARBA00022741"/>
    </source>
</evidence>
<evidence type="ECO:0000256" key="7">
    <source>
        <dbReference type="ARBA" id="ARBA00022840"/>
    </source>
</evidence>
<dbReference type="InterPro" id="IPR006336">
    <property type="entry name" value="GCS2"/>
</dbReference>
<reference evidence="11 12" key="1">
    <citation type="submission" date="2017-01" db="EMBL/GenBank/DDBJ databases">
        <authorList>
            <person name="Mah S.A."/>
            <person name="Swanson W.J."/>
            <person name="Moy G.W."/>
            <person name="Vacquier V.D."/>
        </authorList>
    </citation>
    <scope>NUCLEOTIDE SEQUENCE [LARGE SCALE GENOMIC DNA]</scope>
    <source>
        <strain evidence="11 12">DSM 11589</strain>
    </source>
</reference>